<accession>A0AAN1JB56</accession>
<evidence type="ECO:0000313" key="3">
    <source>
        <dbReference type="EMBL" id="EIM95877.1"/>
    </source>
</evidence>
<organism evidence="2 5">
    <name type="scientific">Paraburkholderia hospita</name>
    <dbReference type="NCBI Taxonomy" id="169430"/>
    <lineage>
        <taxon>Bacteria</taxon>
        <taxon>Pseudomonadati</taxon>
        <taxon>Pseudomonadota</taxon>
        <taxon>Betaproteobacteria</taxon>
        <taxon>Burkholderiales</taxon>
        <taxon>Burkholderiaceae</taxon>
        <taxon>Paraburkholderia</taxon>
    </lineage>
</organism>
<dbReference type="Pfam" id="PF22294">
    <property type="entry name" value="DUF6966"/>
    <property type="match status" value="1"/>
</dbReference>
<dbReference type="Proteomes" id="UP000236649">
    <property type="component" value="Chromosome 2"/>
</dbReference>
<name>A0AAN1JB56_9BURK</name>
<evidence type="ECO:0000313" key="4">
    <source>
        <dbReference type="Proteomes" id="UP000004980"/>
    </source>
</evidence>
<dbReference type="EMBL" id="AKAU01000223">
    <property type="protein sequence ID" value="EIM95877.1"/>
    <property type="molecule type" value="Genomic_DNA"/>
</dbReference>
<dbReference type="GeneID" id="55530696"/>
<feature type="domain" description="DUF6966" evidence="1">
    <location>
        <begin position="28"/>
        <end position="69"/>
    </location>
</feature>
<sequence length="103" mass="11246">MPSEIDALAQMLDQAEALLRSYGQVRCAEWLTKDARLIRSLDGYGLEHLLSAYGGMGSLNDVVLQRSNGGAGVLLDVCDKGLFDKLRSEIYDLARGLRTGKSK</sequence>
<keyword evidence="4" id="KW-1185">Reference proteome</keyword>
<dbReference type="AlphaFoldDB" id="A0AAN1JB56"/>
<reference evidence="2 5" key="2">
    <citation type="submission" date="2018-01" db="EMBL/GenBank/DDBJ databases">
        <title>Species boundaries and ecological features among Paraburkholderia terrae DSMZ17804T, P. hospita DSMZ17164T and P. caribensis DSMZ13236T.</title>
        <authorList>
            <person name="Pratama A.A."/>
        </authorList>
    </citation>
    <scope>NUCLEOTIDE SEQUENCE [LARGE SCALE GENOMIC DNA]</scope>
    <source>
        <strain evidence="2 5">DSM 17164</strain>
    </source>
</reference>
<proteinExistence type="predicted"/>
<dbReference type="KEGG" id="phs:C2L64_20470"/>
<dbReference type="Proteomes" id="UP000004980">
    <property type="component" value="Unassembled WGS sequence"/>
</dbReference>
<dbReference type="RefSeq" id="WP_007590198.1">
    <property type="nucleotide sequence ID" value="NZ_AKAU01000223.1"/>
</dbReference>
<gene>
    <name evidence="2" type="ORF">C2L64_20470</name>
    <name evidence="3" type="ORF">WQE_36997</name>
</gene>
<evidence type="ECO:0000313" key="5">
    <source>
        <dbReference type="Proteomes" id="UP000236649"/>
    </source>
</evidence>
<evidence type="ECO:0000313" key="2">
    <source>
        <dbReference type="EMBL" id="AUT70753.1"/>
    </source>
</evidence>
<protein>
    <recommendedName>
        <fullName evidence="1">DUF6966 domain-containing protein</fullName>
    </recommendedName>
</protein>
<reference evidence="3 4" key="1">
    <citation type="journal article" date="2012" name="J. Bacteriol.">
        <title>Draft Genome Sequence of the Soil Bacterium Burkholderia terrae Strain BS001, Which Interacts with Fungal Surface Structures.</title>
        <authorList>
            <person name="Nazir R."/>
            <person name="Hansen M.A."/>
            <person name="Sorensen S."/>
            <person name="van Elsas J.D."/>
        </authorList>
    </citation>
    <scope>NUCLEOTIDE SEQUENCE [LARGE SCALE GENOMIC DNA]</scope>
    <source>
        <strain evidence="3 4">BS001</strain>
    </source>
</reference>
<evidence type="ECO:0000259" key="1">
    <source>
        <dbReference type="Pfam" id="PF22294"/>
    </source>
</evidence>
<dbReference type="EMBL" id="CP026106">
    <property type="protein sequence ID" value="AUT70753.1"/>
    <property type="molecule type" value="Genomic_DNA"/>
</dbReference>
<dbReference type="InterPro" id="IPR054239">
    <property type="entry name" value="DUF6966"/>
</dbReference>